<dbReference type="GeneID" id="84233572"/>
<proteinExistence type="predicted"/>
<gene>
    <name evidence="1" type="ORF">RE474_12605</name>
</gene>
<protein>
    <submittedName>
        <fullName evidence="1">Uncharacterized protein</fullName>
    </submittedName>
</protein>
<dbReference type="EMBL" id="CP133592">
    <property type="protein sequence ID" value="WMW24906.1"/>
    <property type="molecule type" value="Genomic_DNA"/>
</dbReference>
<dbReference type="Proteomes" id="UP001182908">
    <property type="component" value="Chromosome"/>
</dbReference>
<reference evidence="1 2" key="1">
    <citation type="submission" date="2023-08" db="EMBL/GenBank/DDBJ databases">
        <title>Methanolobus mangrovi sp. nov. and Methanolobus sediminis sp. nov, two novel methylotrophic methanogens isolated from mangrove sediments in China.</title>
        <authorList>
            <person name="Zhou J."/>
        </authorList>
    </citation>
    <scope>NUCLEOTIDE SEQUENCE [LARGE SCALE GENOMIC DNA]</scope>
    <source>
        <strain evidence="1 2">FTZ6</strain>
    </source>
</reference>
<keyword evidence="2" id="KW-1185">Reference proteome</keyword>
<accession>A0AA51UJV9</accession>
<name>A0AA51UJV9_9EURY</name>
<evidence type="ECO:0000313" key="1">
    <source>
        <dbReference type="EMBL" id="WMW24906.1"/>
    </source>
</evidence>
<dbReference type="AlphaFoldDB" id="A0AA51UJV9"/>
<sequence>MTTEVEFQKFLEKAIWDRTWEDEEDEDAEIQSFQVLTFEDAGMLTIDKGLVVIAPDRSTFTVTIQRKVW</sequence>
<dbReference type="RefSeq" id="WP_309310713.1">
    <property type="nucleotide sequence ID" value="NZ_CP133592.1"/>
</dbReference>
<organism evidence="1 2">
    <name type="scientific">Methanolobus sediminis</name>
    <dbReference type="NCBI Taxonomy" id="3072978"/>
    <lineage>
        <taxon>Archaea</taxon>
        <taxon>Methanobacteriati</taxon>
        <taxon>Methanobacteriota</taxon>
        <taxon>Stenosarchaea group</taxon>
        <taxon>Methanomicrobia</taxon>
        <taxon>Methanosarcinales</taxon>
        <taxon>Methanosarcinaceae</taxon>
        <taxon>Methanolobus</taxon>
    </lineage>
</organism>
<evidence type="ECO:0000313" key="2">
    <source>
        <dbReference type="Proteomes" id="UP001182908"/>
    </source>
</evidence>
<dbReference type="KEGG" id="mseb:RE474_12605"/>